<accession>A0A9W8DVC6</accession>
<keyword evidence="5" id="KW-1185">Reference proteome</keyword>
<feature type="region of interest" description="Disordered" evidence="3">
    <location>
        <begin position="1"/>
        <end position="87"/>
    </location>
</feature>
<feature type="coiled-coil region" evidence="2">
    <location>
        <begin position="573"/>
        <end position="628"/>
    </location>
</feature>
<evidence type="ECO:0000313" key="5">
    <source>
        <dbReference type="Proteomes" id="UP001150569"/>
    </source>
</evidence>
<dbReference type="Proteomes" id="UP001150569">
    <property type="component" value="Unassembled WGS sequence"/>
</dbReference>
<feature type="compositionally biased region" description="Basic and acidic residues" evidence="3">
    <location>
        <begin position="220"/>
        <end position="230"/>
    </location>
</feature>
<name>A0A9W8DVC6_9FUNG</name>
<dbReference type="InterPro" id="IPR051149">
    <property type="entry name" value="Spindly/BICDR_Dynein_Adapter"/>
</dbReference>
<feature type="region of interest" description="Disordered" evidence="3">
    <location>
        <begin position="776"/>
        <end position="799"/>
    </location>
</feature>
<sequence length="922" mass="99519">MLETPTKVSRSQPRTGAGPSGQPSLGDRVPLSPLSSVWPTADHRPAGEPTSRPTAAMLTTPHRPGPGGIHATPGTASRPAPPPGTFNSPISTPFIQRLNGLELQWRLRDAYRLVREKDENLILAAEIGQSLLQANEELKTAYEKVLIEQEALLRTTQEAASAVEPSPTTTSPPLDPTAPDSPTPNRATQERLDLLSTLVSELEHTNAELQIKADEAEQELKEKTRVHQRETSQLQQSLRNAAAETDRLVKLSAGLEEDKSRLARERGDLSRSLRQATQDGAKSEVLQVRIDELEHALAAAQTGRSDLERALIDSHHELQDLQARCVEYQSELVEGQQVHAKYAESIQHTEELNRSLEEAQETITLLAAQVDELQTRVKLVGDVAGGPGGNDGPECEVKTLLGEVEDRRQALESQHETLNRRHKGLVRAHSLTVHQQERMRHHIHRLTQMSNQPSQEERLRRLEQILGQTQSEKQQLQRRVEHLERMRSESRFMEYYSAGMLGSGGAYGDESGLGEDPFYGADEGYAGPTHSSRPDVDGDGEPLAGDGTKPGPGPPPDQTPRAQVQPPPEEALINYFQLRIEQLMGENDQLRDELRTCQMLKLSESEKLVQIESTLQERDQEAQTLRARFNQLKFDHDDLRLKLQHAALAQAGGGGGAAAVVGEDQEDVGVDSAPSQMARLKAQLTATAALPSVPAALSAATVVSAATAGSRRNRRQTRQVSAQHGELLPLRPLKGLASRDHAIPLTNDPPYPANPPPATLVPVNLPMTPADDTVLAPVPASAPTTPIKPPTPLLASIPISGPNSSIKGLPTLHLTTTHAQGDPPSLGSVKSTTSLRSLGGGSSSSTGGGDSNRNSGGLPFDALFTPPEPALNDDALLMPPPLPLYTTVSPTAGQTDKPKITRAPKQTIAPTAAADASNCNQQ</sequence>
<feature type="compositionally biased region" description="Gly residues" evidence="3">
    <location>
        <begin position="838"/>
        <end position="850"/>
    </location>
</feature>
<feature type="coiled-coil region" evidence="2">
    <location>
        <begin position="290"/>
        <end position="376"/>
    </location>
</feature>
<keyword evidence="1 2" id="KW-0175">Coiled coil</keyword>
<feature type="region of interest" description="Disordered" evidence="3">
    <location>
        <begin position="507"/>
        <end position="567"/>
    </location>
</feature>
<organism evidence="4 5">
    <name type="scientific">Tieghemiomyces parasiticus</name>
    <dbReference type="NCBI Taxonomy" id="78921"/>
    <lineage>
        <taxon>Eukaryota</taxon>
        <taxon>Fungi</taxon>
        <taxon>Fungi incertae sedis</taxon>
        <taxon>Zoopagomycota</taxon>
        <taxon>Kickxellomycotina</taxon>
        <taxon>Dimargaritomycetes</taxon>
        <taxon>Dimargaritales</taxon>
        <taxon>Dimargaritaceae</taxon>
        <taxon>Tieghemiomyces</taxon>
    </lineage>
</organism>
<feature type="compositionally biased region" description="Low complexity" evidence="3">
    <location>
        <begin position="159"/>
        <end position="172"/>
    </location>
</feature>
<evidence type="ECO:0000256" key="2">
    <source>
        <dbReference type="SAM" id="Coils"/>
    </source>
</evidence>
<gene>
    <name evidence="4" type="ORF">IWQ60_002817</name>
</gene>
<feature type="region of interest" description="Disordered" evidence="3">
    <location>
        <begin position="815"/>
        <end position="922"/>
    </location>
</feature>
<dbReference type="PANTHER" id="PTHR32123">
    <property type="entry name" value="BICD FAMILY-LIKE CARGO ADAPTER"/>
    <property type="match status" value="1"/>
</dbReference>
<dbReference type="EMBL" id="JANBPT010000112">
    <property type="protein sequence ID" value="KAJ1927560.1"/>
    <property type="molecule type" value="Genomic_DNA"/>
</dbReference>
<dbReference type="PANTHER" id="PTHR32123:SF9">
    <property type="entry name" value="PROTEIN SPINDLY"/>
    <property type="match status" value="1"/>
</dbReference>
<feature type="region of interest" description="Disordered" evidence="3">
    <location>
        <begin position="157"/>
        <end position="187"/>
    </location>
</feature>
<feature type="coiled-coil region" evidence="2">
    <location>
        <begin position="401"/>
        <end position="428"/>
    </location>
</feature>
<evidence type="ECO:0000256" key="1">
    <source>
        <dbReference type="ARBA" id="ARBA00023054"/>
    </source>
</evidence>
<feature type="compositionally biased region" description="Polar residues" evidence="3">
    <location>
        <begin position="1"/>
        <end position="14"/>
    </location>
</feature>
<feature type="region of interest" description="Disordered" evidence="3">
    <location>
        <begin position="220"/>
        <end position="242"/>
    </location>
</feature>
<evidence type="ECO:0000313" key="4">
    <source>
        <dbReference type="EMBL" id="KAJ1927560.1"/>
    </source>
</evidence>
<feature type="coiled-coil region" evidence="2">
    <location>
        <begin position="459"/>
        <end position="486"/>
    </location>
</feature>
<reference evidence="4" key="1">
    <citation type="submission" date="2022-07" db="EMBL/GenBank/DDBJ databases">
        <title>Phylogenomic reconstructions and comparative analyses of Kickxellomycotina fungi.</title>
        <authorList>
            <person name="Reynolds N.K."/>
            <person name="Stajich J.E."/>
            <person name="Barry K."/>
            <person name="Grigoriev I.V."/>
            <person name="Crous P."/>
            <person name="Smith M.E."/>
        </authorList>
    </citation>
    <scope>NUCLEOTIDE SEQUENCE</scope>
    <source>
        <strain evidence="4">RSA 861</strain>
    </source>
</reference>
<proteinExistence type="predicted"/>
<evidence type="ECO:0000256" key="3">
    <source>
        <dbReference type="SAM" id="MobiDB-lite"/>
    </source>
</evidence>
<feature type="compositionally biased region" description="Pro residues" evidence="3">
    <location>
        <begin position="173"/>
        <end position="182"/>
    </location>
</feature>
<protein>
    <submittedName>
        <fullName evidence="4">Uncharacterized protein</fullName>
    </submittedName>
</protein>
<comment type="caution">
    <text evidence="4">The sequence shown here is derived from an EMBL/GenBank/DDBJ whole genome shotgun (WGS) entry which is preliminary data.</text>
</comment>
<dbReference type="AlphaFoldDB" id="A0A9W8DVC6"/>
<dbReference type="OrthoDB" id="9451547at2759"/>